<accession>A0A9E8MTX5</accession>
<proteinExistence type="predicted"/>
<keyword evidence="2" id="KW-1185">Reference proteome</keyword>
<protein>
    <submittedName>
        <fullName evidence="1">Uncharacterized protein</fullName>
    </submittedName>
</protein>
<sequence>MFSYGTVLDLFSVTVSTQVLLQQQAQGESQDQGKTSEIDLNEVSEVVIKGLESKGVKDIVLLRDAFETPNGAKGLKTHGTLSIPSQTSDKLRAAQFILLQFTAQNILQQVIITAPNNDDYADQMIERILNSVEVKPKEN</sequence>
<gene>
    <name evidence="1" type="ORF">N7U66_11670</name>
</gene>
<dbReference type="RefSeq" id="WP_267675443.1">
    <property type="nucleotide sequence ID" value="NZ_CP113088.1"/>
</dbReference>
<evidence type="ECO:0000313" key="1">
    <source>
        <dbReference type="EMBL" id="WAC00895.1"/>
    </source>
</evidence>
<organism evidence="1 2">
    <name type="scientific">Lacinutrix neustonica</name>
    <dbReference type="NCBI Taxonomy" id="2980107"/>
    <lineage>
        <taxon>Bacteria</taxon>
        <taxon>Pseudomonadati</taxon>
        <taxon>Bacteroidota</taxon>
        <taxon>Flavobacteriia</taxon>
        <taxon>Flavobacteriales</taxon>
        <taxon>Flavobacteriaceae</taxon>
        <taxon>Lacinutrix</taxon>
    </lineage>
</organism>
<dbReference type="KEGG" id="lnu:N7U66_11670"/>
<dbReference type="EMBL" id="CP113088">
    <property type="protein sequence ID" value="WAC00895.1"/>
    <property type="molecule type" value="Genomic_DNA"/>
</dbReference>
<dbReference type="Proteomes" id="UP001164705">
    <property type="component" value="Chromosome"/>
</dbReference>
<dbReference type="AlphaFoldDB" id="A0A9E8MTX5"/>
<evidence type="ECO:0000313" key="2">
    <source>
        <dbReference type="Proteomes" id="UP001164705"/>
    </source>
</evidence>
<reference evidence="1" key="1">
    <citation type="submission" date="2022-11" db="EMBL/GenBank/DDBJ databases">
        <title>Lacinutrix neustonica HL-RS19T sp. nov., isolated from the surface microlayer sample of brackish Lake Shihwa.</title>
        <authorList>
            <person name="Choi J.Y."/>
            <person name="Hwang C.Y."/>
        </authorList>
    </citation>
    <scope>NUCLEOTIDE SEQUENCE</scope>
    <source>
        <strain evidence="1">HL-RS19</strain>
    </source>
</reference>
<name>A0A9E8MTX5_9FLAO</name>